<comment type="subcellular location">
    <subcellularLocation>
        <location evidence="1">Secreted</location>
        <location evidence="1">Cell wall</location>
    </subcellularLocation>
    <subcellularLocation>
        <location evidence="2">Secreted</location>
        <location evidence="2">Extracellular space</location>
        <location evidence="2">Apoplast</location>
    </subcellularLocation>
</comment>
<evidence type="ECO:0000259" key="12">
    <source>
        <dbReference type="Pfam" id="PF06955"/>
    </source>
</evidence>
<gene>
    <name evidence="13" type="ORF">VitviT2T_016489</name>
</gene>
<dbReference type="EC" id="2.4.1.207" evidence="3"/>
<keyword evidence="9" id="KW-0326">Glycosidase</keyword>
<dbReference type="EMBL" id="CP126658">
    <property type="protein sequence ID" value="WJZ97921.1"/>
    <property type="molecule type" value="Genomic_DNA"/>
</dbReference>
<feature type="domain" description="Xyloglucan endo-transglycosylase C-terminal" evidence="12">
    <location>
        <begin position="56"/>
        <end position="104"/>
    </location>
</feature>
<dbReference type="Pfam" id="PF06955">
    <property type="entry name" value="XET_C"/>
    <property type="match status" value="1"/>
</dbReference>
<keyword evidence="7" id="KW-0808">Transferase</keyword>
<evidence type="ECO:0000256" key="7">
    <source>
        <dbReference type="ARBA" id="ARBA00022679"/>
    </source>
</evidence>
<evidence type="ECO:0000256" key="5">
    <source>
        <dbReference type="ARBA" id="ARBA00022523"/>
    </source>
</evidence>
<keyword evidence="6" id="KW-0964">Secreted</keyword>
<evidence type="ECO:0000256" key="4">
    <source>
        <dbReference type="ARBA" id="ARBA00022512"/>
    </source>
</evidence>
<evidence type="ECO:0000256" key="3">
    <source>
        <dbReference type="ARBA" id="ARBA00012152"/>
    </source>
</evidence>
<dbReference type="PANTHER" id="PTHR31062">
    <property type="entry name" value="XYLOGLUCAN ENDOTRANSGLUCOSYLASE/HYDROLASE PROTEIN 8-RELATED"/>
    <property type="match status" value="1"/>
</dbReference>
<evidence type="ECO:0000256" key="1">
    <source>
        <dbReference type="ARBA" id="ARBA00004191"/>
    </source>
</evidence>
<dbReference type="InterPro" id="IPR013320">
    <property type="entry name" value="ConA-like_dom_sf"/>
</dbReference>
<keyword evidence="4" id="KW-0134">Cell wall</keyword>
<dbReference type="Proteomes" id="UP001227230">
    <property type="component" value="Chromosome 11"/>
</dbReference>
<evidence type="ECO:0000313" key="14">
    <source>
        <dbReference type="Proteomes" id="UP001227230"/>
    </source>
</evidence>
<evidence type="ECO:0000256" key="8">
    <source>
        <dbReference type="ARBA" id="ARBA00022801"/>
    </source>
</evidence>
<accession>A0ABY9CRT7</accession>
<keyword evidence="8" id="KW-0378">Hydrolase</keyword>
<comment type="catalytic activity">
    <reaction evidence="10">
        <text>breaks a beta-(1-&gt;4) bond in the backbone of a xyloglucan and transfers the xyloglucanyl segment on to O-4 of the non-reducing terminal glucose residue of an acceptor, which can be a xyloglucan or an oligosaccharide of xyloglucan.</text>
        <dbReference type="EC" id="2.4.1.207"/>
    </reaction>
</comment>
<evidence type="ECO:0000256" key="2">
    <source>
        <dbReference type="ARBA" id="ARBA00004271"/>
    </source>
</evidence>
<feature type="domain" description="GH16" evidence="11">
    <location>
        <begin position="1"/>
        <end position="25"/>
    </location>
</feature>
<reference evidence="13 14" key="1">
    <citation type="journal article" date="2023" name="Hortic Res">
        <title>The complete reference genome for grapevine (Vitis vinifera L.) genetics and breeding.</title>
        <authorList>
            <person name="Shi X."/>
            <person name="Cao S."/>
            <person name="Wang X."/>
            <person name="Huang S."/>
            <person name="Wang Y."/>
            <person name="Liu Z."/>
            <person name="Liu W."/>
            <person name="Leng X."/>
            <person name="Peng Y."/>
            <person name="Wang N."/>
            <person name="Wang Y."/>
            <person name="Ma Z."/>
            <person name="Xu X."/>
            <person name="Zhang F."/>
            <person name="Xue H."/>
            <person name="Zhong H."/>
            <person name="Wang Y."/>
            <person name="Zhang K."/>
            <person name="Velt A."/>
            <person name="Avia K."/>
            <person name="Holtgrawe D."/>
            <person name="Grimplet J."/>
            <person name="Matus J.T."/>
            <person name="Ware D."/>
            <person name="Wu X."/>
            <person name="Wang H."/>
            <person name="Liu C."/>
            <person name="Fang Y."/>
            <person name="Rustenholz C."/>
            <person name="Cheng Z."/>
            <person name="Xiao H."/>
            <person name="Zhou Y."/>
        </authorList>
    </citation>
    <scope>NUCLEOTIDE SEQUENCE [LARGE SCALE GENOMIC DNA]</scope>
    <source>
        <strain evidence="14">cv. Pinot noir / PN40024</strain>
        <tissue evidence="13">Leaf</tissue>
    </source>
</reference>
<evidence type="ECO:0000256" key="9">
    <source>
        <dbReference type="ARBA" id="ARBA00023295"/>
    </source>
</evidence>
<dbReference type="Pfam" id="PF00722">
    <property type="entry name" value="Glyco_hydro_16"/>
    <property type="match status" value="1"/>
</dbReference>
<evidence type="ECO:0000256" key="6">
    <source>
        <dbReference type="ARBA" id="ARBA00022525"/>
    </source>
</evidence>
<dbReference type="InterPro" id="IPR044791">
    <property type="entry name" value="Beta-glucanase/XTH"/>
</dbReference>
<organism evidence="13 14">
    <name type="scientific">Vitis vinifera</name>
    <name type="common">Grape</name>
    <dbReference type="NCBI Taxonomy" id="29760"/>
    <lineage>
        <taxon>Eukaryota</taxon>
        <taxon>Viridiplantae</taxon>
        <taxon>Streptophyta</taxon>
        <taxon>Embryophyta</taxon>
        <taxon>Tracheophyta</taxon>
        <taxon>Spermatophyta</taxon>
        <taxon>Magnoliopsida</taxon>
        <taxon>eudicotyledons</taxon>
        <taxon>Gunneridae</taxon>
        <taxon>Pentapetalae</taxon>
        <taxon>rosids</taxon>
        <taxon>Vitales</taxon>
        <taxon>Vitaceae</taxon>
        <taxon>Viteae</taxon>
        <taxon>Vitis</taxon>
    </lineage>
</organism>
<protein>
    <recommendedName>
        <fullName evidence="3">xyloglucan:xyloglucosyl transferase</fullName>
        <ecNumber evidence="3">2.4.1.207</ecNumber>
    </recommendedName>
</protein>
<dbReference type="SUPFAM" id="SSF49899">
    <property type="entry name" value="Concanavalin A-like lectins/glucanases"/>
    <property type="match status" value="1"/>
</dbReference>
<name>A0ABY9CRT7_VITVI</name>
<keyword evidence="14" id="KW-1185">Reference proteome</keyword>
<dbReference type="Gene3D" id="2.60.120.200">
    <property type="match status" value="1"/>
</dbReference>
<evidence type="ECO:0000259" key="11">
    <source>
        <dbReference type="Pfam" id="PF00722"/>
    </source>
</evidence>
<sequence>MRVYSSIWNADNWATRGGLVKIDWYSAPFVARFRHFRARACKWNGPVSIDQCASKSPANWWTSPVYSQLSYAKKGQMKWVRDNHMIYDYCKDTKRFQGNMPPECFKPQF</sequence>
<proteinExistence type="predicted"/>
<dbReference type="InterPro" id="IPR000757">
    <property type="entry name" value="Beta-glucanase-like"/>
</dbReference>
<evidence type="ECO:0000313" key="13">
    <source>
        <dbReference type="EMBL" id="WJZ97921.1"/>
    </source>
</evidence>
<keyword evidence="5" id="KW-0052">Apoplast</keyword>
<evidence type="ECO:0000256" key="10">
    <source>
        <dbReference type="ARBA" id="ARBA00034022"/>
    </source>
</evidence>
<dbReference type="InterPro" id="IPR010713">
    <property type="entry name" value="XET_C"/>
</dbReference>